<feature type="transmembrane region" description="Helical" evidence="1">
    <location>
        <begin position="128"/>
        <end position="148"/>
    </location>
</feature>
<feature type="transmembrane region" description="Helical" evidence="1">
    <location>
        <begin position="160"/>
        <end position="180"/>
    </location>
</feature>
<evidence type="ECO:0000313" key="2">
    <source>
        <dbReference type="EMBL" id="MFC5501097.1"/>
    </source>
</evidence>
<keyword evidence="1" id="KW-1133">Transmembrane helix</keyword>
<feature type="transmembrane region" description="Helical" evidence="1">
    <location>
        <begin position="12"/>
        <end position="40"/>
    </location>
</feature>
<keyword evidence="1" id="KW-0812">Transmembrane</keyword>
<feature type="transmembrane region" description="Helical" evidence="1">
    <location>
        <begin position="86"/>
        <end position="108"/>
    </location>
</feature>
<comment type="caution">
    <text evidence="2">The sequence shown here is derived from an EMBL/GenBank/DDBJ whole genome shotgun (WGS) entry which is preliminary data.</text>
</comment>
<dbReference type="Proteomes" id="UP001596039">
    <property type="component" value="Unassembled WGS sequence"/>
</dbReference>
<reference evidence="3" key="1">
    <citation type="journal article" date="2019" name="Int. J. Syst. Evol. Microbiol.">
        <title>The Global Catalogue of Microorganisms (GCM) 10K type strain sequencing project: providing services to taxonomists for standard genome sequencing and annotation.</title>
        <authorList>
            <consortium name="The Broad Institute Genomics Platform"/>
            <consortium name="The Broad Institute Genome Sequencing Center for Infectious Disease"/>
            <person name="Wu L."/>
            <person name="Ma J."/>
        </authorList>
    </citation>
    <scope>NUCLEOTIDE SEQUENCE [LARGE SCALE GENOMIC DNA]</scope>
    <source>
        <strain evidence="3">CGMCC 4.6997</strain>
    </source>
</reference>
<dbReference type="RefSeq" id="WP_386738699.1">
    <property type="nucleotide sequence ID" value="NZ_JBHSMG010000001.1"/>
</dbReference>
<dbReference type="EMBL" id="JBHSMG010000001">
    <property type="protein sequence ID" value="MFC5501097.1"/>
    <property type="molecule type" value="Genomic_DNA"/>
</dbReference>
<feature type="transmembrane region" description="Helical" evidence="1">
    <location>
        <begin position="52"/>
        <end position="74"/>
    </location>
</feature>
<evidence type="ECO:0008006" key="4">
    <source>
        <dbReference type="Google" id="ProtNLM"/>
    </source>
</evidence>
<sequence length="190" mass="20266">MTQPTSPRVRAIDVVWIWAVVVGASVPLVFLVALVVQIIVVNSSNRFVDLVGLAFAYSIVGAVVTCALIAVAVGKRPRVRQIVIPSAAIGVLAGLAPISAVVFLRLSHKACAVWNVLGLPWAEPWRDLAQWSALLIWLASTVSLIVAVTTPRIRRAGVAMWIWSAAIAVPTLFLNFLVVYGDPGPSCVPV</sequence>
<keyword evidence="1" id="KW-0472">Membrane</keyword>
<gene>
    <name evidence="2" type="ORF">ACFPJ4_02460</name>
</gene>
<evidence type="ECO:0000256" key="1">
    <source>
        <dbReference type="SAM" id="Phobius"/>
    </source>
</evidence>
<protein>
    <recommendedName>
        <fullName evidence="4">DUF1109 domain-containing protein</fullName>
    </recommendedName>
</protein>
<organism evidence="2 3">
    <name type="scientific">Lysinimonas soli</name>
    <dbReference type="NCBI Taxonomy" id="1074233"/>
    <lineage>
        <taxon>Bacteria</taxon>
        <taxon>Bacillati</taxon>
        <taxon>Actinomycetota</taxon>
        <taxon>Actinomycetes</taxon>
        <taxon>Micrococcales</taxon>
        <taxon>Microbacteriaceae</taxon>
        <taxon>Lysinimonas</taxon>
    </lineage>
</organism>
<keyword evidence="3" id="KW-1185">Reference proteome</keyword>
<evidence type="ECO:0000313" key="3">
    <source>
        <dbReference type="Proteomes" id="UP001596039"/>
    </source>
</evidence>
<name>A0ABW0NPH0_9MICO</name>
<accession>A0ABW0NPH0</accession>
<proteinExistence type="predicted"/>